<organism evidence="1 2">
    <name type="scientific">Fusobacterium animalis D11</name>
    <dbReference type="NCBI Taxonomy" id="556264"/>
    <lineage>
        <taxon>Bacteria</taxon>
        <taxon>Fusobacteriati</taxon>
        <taxon>Fusobacteriota</taxon>
        <taxon>Fusobacteriia</taxon>
        <taxon>Fusobacteriales</taxon>
        <taxon>Fusobacteriaceae</taxon>
        <taxon>Fusobacterium</taxon>
    </lineage>
</organism>
<sequence length="48" mass="6035">MKLKFELTNEQRKYLGLIPVEEDWELVKLNYKYENIYFYFDGDIIRKK</sequence>
<protein>
    <submittedName>
        <fullName evidence="1">Uncharacterized protein</fullName>
    </submittedName>
</protein>
<name>D6BEY6_9FUSO</name>
<gene>
    <name evidence="1" type="ORF">PSAG_00768</name>
</gene>
<evidence type="ECO:0000313" key="1">
    <source>
        <dbReference type="EMBL" id="EFD80733.1"/>
    </source>
</evidence>
<dbReference type="EMBL" id="ACDS02000046">
    <property type="protein sequence ID" value="EFD80733.1"/>
    <property type="molecule type" value="Genomic_DNA"/>
</dbReference>
<dbReference type="Proteomes" id="UP000004650">
    <property type="component" value="Unassembled WGS sequence"/>
</dbReference>
<accession>D6BEY6</accession>
<dbReference type="AlphaFoldDB" id="D6BEY6"/>
<dbReference type="HOGENOM" id="CLU_3153182_0_0_0"/>
<reference evidence="2" key="1">
    <citation type="submission" date="2009-02" db="EMBL/GenBank/DDBJ databases">
        <title>The Genome Sequence of Shigella sp. D9.</title>
        <authorList>
            <consortium name="The Broad Institute Genome Sequencing Platform"/>
            <person name="Ward D."/>
            <person name="Young S.K."/>
            <person name="Kodira C.D."/>
            <person name="Zeng Q."/>
            <person name="Koehrsen M."/>
            <person name="Alvarado L."/>
            <person name="Berlin A."/>
            <person name="Borenstein D."/>
            <person name="Chen Z."/>
            <person name="Engels R."/>
            <person name="Freedman E."/>
            <person name="Gellesch M."/>
            <person name="Goldberg J."/>
            <person name="Griggs A."/>
            <person name="Gujja S."/>
            <person name="Heiman D."/>
            <person name="Hepburn T."/>
            <person name="Howarth C."/>
            <person name="Jen D."/>
            <person name="Larson L."/>
            <person name="Lewis B."/>
            <person name="Mehta T."/>
            <person name="Park D."/>
            <person name="Pearson M."/>
            <person name="Roberts A."/>
            <person name="Saif S."/>
            <person name="Shea T."/>
            <person name="Shenoy N."/>
            <person name="Sisk P."/>
            <person name="Stolte C."/>
            <person name="Sykes S."/>
            <person name="Walk T."/>
            <person name="White J."/>
            <person name="Yandava C."/>
            <person name="Allen-Vercoe E."/>
            <person name="Strauss J."/>
            <person name="Sibley C."/>
            <person name="White A."/>
            <person name="Ambrose C."/>
            <person name="Lander E."/>
            <person name="Nusbaum C."/>
            <person name="Galagan J."/>
            <person name="Birren B."/>
        </authorList>
    </citation>
    <scope>NUCLEOTIDE SEQUENCE [LARGE SCALE GENOMIC DNA]</scope>
    <source>
        <strain evidence="2">D11</strain>
    </source>
</reference>
<evidence type="ECO:0000313" key="2">
    <source>
        <dbReference type="Proteomes" id="UP000004650"/>
    </source>
</evidence>
<reference evidence="1 2" key="2">
    <citation type="submission" date="2013-10" db="EMBL/GenBank/DDBJ databases">
        <title>The Genome Sequence of Fusobacterium nucleatum subsp. animalis D11.</title>
        <authorList>
            <consortium name="The Broad Institute Genomics Platform"/>
            <person name="Earl A."/>
            <person name="Ward D."/>
            <person name="Feldgarden M."/>
            <person name="Gevers D."/>
            <person name="Kostic A."/>
            <person name="Garrett W."/>
            <person name="Young S.K."/>
            <person name="Zeng Q."/>
            <person name="Gargeya S."/>
            <person name="Fitzgerald M."/>
            <person name="Abouelleil A."/>
            <person name="Alvarado L."/>
            <person name="Berlin A.M."/>
            <person name="Chapman S.B."/>
            <person name="Gainer-Dewar J."/>
            <person name="Goldberg J."/>
            <person name="Gnerre S."/>
            <person name="Griggs A."/>
            <person name="Gujja S."/>
            <person name="Hansen M."/>
            <person name="Howarth C."/>
            <person name="Imamovic A."/>
            <person name="Ireland A."/>
            <person name="Larimer J."/>
            <person name="McCowan C."/>
            <person name="Murphy C."/>
            <person name="Pearson M."/>
            <person name="Poon T.W."/>
            <person name="Priest M."/>
            <person name="Roberts A."/>
            <person name="Saif S."/>
            <person name="Shea T."/>
            <person name="Sykes S."/>
            <person name="Wortman J."/>
            <person name="Nusbaum C."/>
            <person name="Birren B."/>
        </authorList>
    </citation>
    <scope>NUCLEOTIDE SEQUENCE [LARGE SCALE GENOMIC DNA]</scope>
    <source>
        <strain evidence="1 2">D11</strain>
    </source>
</reference>
<comment type="caution">
    <text evidence="1">The sequence shown here is derived from an EMBL/GenBank/DDBJ whole genome shotgun (WGS) entry which is preliminary data.</text>
</comment>
<proteinExistence type="predicted"/>